<evidence type="ECO:0000313" key="13">
    <source>
        <dbReference type="Proteomes" id="UP000677616"/>
    </source>
</evidence>
<dbReference type="Proteomes" id="UP000677616">
    <property type="component" value="Chromosome"/>
</dbReference>
<dbReference type="PROSITE" id="PS00211">
    <property type="entry name" value="ABC_TRANSPORTER_1"/>
    <property type="match status" value="2"/>
</dbReference>
<dbReference type="Pfam" id="PF00005">
    <property type="entry name" value="ABC_tran"/>
    <property type="match status" value="2"/>
</dbReference>
<protein>
    <submittedName>
        <fullName evidence="12">ABC transporter ATP-binding protein</fullName>
    </submittedName>
</protein>
<evidence type="ECO:0000256" key="4">
    <source>
        <dbReference type="ARBA" id="ARBA00022475"/>
    </source>
</evidence>
<reference evidence="12 13" key="1">
    <citation type="submission" date="2021-04" db="EMBL/GenBank/DDBJ databases">
        <title>Complete genome sequence of a novel Streptococcus species.</title>
        <authorList>
            <person name="Teng J.L.L."/>
        </authorList>
    </citation>
    <scope>NUCLEOTIDE SEQUENCE [LARGE SCALE GENOMIC DNA]</scope>
    <source>
        <strain evidence="12 13">HKU75</strain>
    </source>
</reference>
<dbReference type="InterPro" id="IPR050095">
    <property type="entry name" value="ECF_ABC_transporter_ATP-bd"/>
</dbReference>
<evidence type="ECO:0000256" key="8">
    <source>
        <dbReference type="ARBA" id="ARBA00022967"/>
    </source>
</evidence>
<evidence type="ECO:0000313" key="12">
    <source>
        <dbReference type="EMBL" id="QUE55217.1"/>
    </source>
</evidence>
<dbReference type="PANTHER" id="PTHR43553:SF23">
    <property type="entry name" value="ABC TRANSPORTER ATP-BINDING COMPONENT"/>
    <property type="match status" value="1"/>
</dbReference>
<keyword evidence="9" id="KW-0472">Membrane</keyword>
<sequence>MEPQLSTLSPKIAAENFRFFYGQAKQPACQIDQLSIQSGQCVVLCGPSGSGKSTFLKLLNGLIPEYYHGRLEGELRLSGQQLGQVSVEDLSRQVASVFQNPSTQFFHRTVVNELVFPCENQGLSEEEIAGRLHHISREFQLDRMLQEDIFQLSGGQQQLIAIATAAMQGTDVLVFDEPTANLDRAGIERVKDLLLELKAAGKTLIIAEHRLSYLSELADTYLYFKDGCLKEIYPAAAFLGRNEECRQVMGLRCMDSTVYGERVAALAANFTSDKEGLSIQHLTVRQGKKALYRIDQLCLAKGQVVGLVGQNGSGKSSLASYLVGLKDDSQGRISFQGQTLTARERLQKIGLVMQDVRLQLFAETVRKELLLGNRSGQLDNQLLSLFRLSDLLDRHPVSLSGGEQQRLMIVASLLADKDILIFDEPSSGLDLEQMHQLARALAFLKKEKKLVLLISHDEELLASVCDKVLDIEAFPYTAGHVSQSVLEPSTLQNDDKGNLS</sequence>
<keyword evidence="7 12" id="KW-0067">ATP-binding</keyword>
<dbReference type="PANTHER" id="PTHR43553">
    <property type="entry name" value="HEAVY METAL TRANSPORTER"/>
    <property type="match status" value="1"/>
</dbReference>
<comment type="similarity">
    <text evidence="2">Belongs to the ABC transporter superfamily.</text>
</comment>
<dbReference type="RefSeq" id="WP_212572779.1">
    <property type="nucleotide sequence ID" value="NZ_CP073084.1"/>
</dbReference>
<evidence type="ECO:0000256" key="6">
    <source>
        <dbReference type="ARBA" id="ARBA00022741"/>
    </source>
</evidence>
<keyword evidence="3" id="KW-0813">Transport</keyword>
<comment type="function">
    <text evidence="10">Probably part of an ABC transporter complex. Responsible for energy coupling to the transport system.</text>
</comment>
<keyword evidence="8" id="KW-1278">Translocase</keyword>
<name>A0ABX7YP62_9STRE</name>
<evidence type="ECO:0000256" key="1">
    <source>
        <dbReference type="ARBA" id="ARBA00004202"/>
    </source>
</evidence>
<dbReference type="CDD" id="cd03225">
    <property type="entry name" value="ABC_cobalt_CbiO_domain1"/>
    <property type="match status" value="1"/>
</dbReference>
<dbReference type="SUPFAM" id="SSF52540">
    <property type="entry name" value="P-loop containing nucleoside triphosphate hydrolases"/>
    <property type="match status" value="2"/>
</dbReference>
<evidence type="ECO:0000256" key="9">
    <source>
        <dbReference type="ARBA" id="ARBA00023136"/>
    </source>
</evidence>
<evidence type="ECO:0000256" key="10">
    <source>
        <dbReference type="ARBA" id="ARBA00025157"/>
    </source>
</evidence>
<dbReference type="SMART" id="SM00382">
    <property type="entry name" value="AAA"/>
    <property type="match status" value="2"/>
</dbReference>
<dbReference type="InterPro" id="IPR017871">
    <property type="entry name" value="ABC_transporter-like_CS"/>
</dbReference>
<evidence type="ECO:0000256" key="3">
    <source>
        <dbReference type="ARBA" id="ARBA00022448"/>
    </source>
</evidence>
<dbReference type="InterPro" id="IPR027417">
    <property type="entry name" value="P-loop_NTPase"/>
</dbReference>
<evidence type="ECO:0000259" key="11">
    <source>
        <dbReference type="PROSITE" id="PS50893"/>
    </source>
</evidence>
<dbReference type="GO" id="GO:0005524">
    <property type="term" value="F:ATP binding"/>
    <property type="evidence" value="ECO:0007669"/>
    <property type="project" value="UniProtKB-KW"/>
</dbReference>
<dbReference type="InterPro" id="IPR003439">
    <property type="entry name" value="ABC_transporter-like_ATP-bd"/>
</dbReference>
<proteinExistence type="inferred from homology"/>
<keyword evidence="13" id="KW-1185">Reference proteome</keyword>
<feature type="domain" description="ABC transporter" evidence="11">
    <location>
        <begin position="277"/>
        <end position="498"/>
    </location>
</feature>
<dbReference type="InterPro" id="IPR015856">
    <property type="entry name" value="ABC_transpr_CbiO/EcfA_su"/>
</dbReference>
<keyword evidence="6" id="KW-0547">Nucleotide-binding</keyword>
<evidence type="ECO:0000256" key="2">
    <source>
        <dbReference type="ARBA" id="ARBA00005417"/>
    </source>
</evidence>
<feature type="domain" description="ABC transporter" evidence="11">
    <location>
        <begin position="12"/>
        <end position="251"/>
    </location>
</feature>
<accession>A0ABX7YP62</accession>
<comment type="subcellular location">
    <subcellularLocation>
        <location evidence="1">Cell membrane</location>
        <topology evidence="1">Peripheral membrane protein</topology>
    </subcellularLocation>
</comment>
<evidence type="ECO:0000256" key="5">
    <source>
        <dbReference type="ARBA" id="ARBA00022737"/>
    </source>
</evidence>
<dbReference type="EMBL" id="CP073084">
    <property type="protein sequence ID" value="QUE55217.1"/>
    <property type="molecule type" value="Genomic_DNA"/>
</dbReference>
<organism evidence="12 13">
    <name type="scientific">Streptococcus oriscaviae</name>
    <dbReference type="NCBI Taxonomy" id="2781599"/>
    <lineage>
        <taxon>Bacteria</taxon>
        <taxon>Bacillati</taxon>
        <taxon>Bacillota</taxon>
        <taxon>Bacilli</taxon>
        <taxon>Lactobacillales</taxon>
        <taxon>Streptococcaceae</taxon>
        <taxon>Streptococcus</taxon>
    </lineage>
</organism>
<keyword evidence="5" id="KW-0677">Repeat</keyword>
<dbReference type="PROSITE" id="PS50893">
    <property type="entry name" value="ABC_TRANSPORTER_2"/>
    <property type="match status" value="2"/>
</dbReference>
<dbReference type="Gene3D" id="3.40.50.300">
    <property type="entry name" value="P-loop containing nucleotide triphosphate hydrolases"/>
    <property type="match status" value="2"/>
</dbReference>
<dbReference type="InterPro" id="IPR003593">
    <property type="entry name" value="AAA+_ATPase"/>
</dbReference>
<keyword evidence="4" id="KW-1003">Cell membrane</keyword>
<evidence type="ECO:0000256" key="7">
    <source>
        <dbReference type="ARBA" id="ARBA00022840"/>
    </source>
</evidence>
<gene>
    <name evidence="12" type="ORF">INT76_04910</name>
</gene>